<name>A0A822CBB4_9BILA</name>
<dbReference type="Proteomes" id="UP000663848">
    <property type="component" value="Unassembled WGS sequence"/>
</dbReference>
<dbReference type="EMBL" id="CAJOBR010046311">
    <property type="protein sequence ID" value="CAF5039381.1"/>
    <property type="molecule type" value="Genomic_DNA"/>
</dbReference>
<proteinExistence type="predicted"/>
<comment type="caution">
    <text evidence="1">The sequence shown here is derived from an EMBL/GenBank/DDBJ whole genome shotgun (WGS) entry which is preliminary data.</text>
</comment>
<sequence>KSDKAADNGGSNNTKKIICIHGWLDNLNSFLPVAEKLVTDGPSK</sequence>
<evidence type="ECO:0000313" key="2">
    <source>
        <dbReference type="Proteomes" id="UP000663848"/>
    </source>
</evidence>
<organism evidence="1 2">
    <name type="scientific">Rotaria socialis</name>
    <dbReference type="NCBI Taxonomy" id="392032"/>
    <lineage>
        <taxon>Eukaryota</taxon>
        <taxon>Metazoa</taxon>
        <taxon>Spiralia</taxon>
        <taxon>Gnathifera</taxon>
        <taxon>Rotifera</taxon>
        <taxon>Eurotatoria</taxon>
        <taxon>Bdelloidea</taxon>
        <taxon>Philodinida</taxon>
        <taxon>Philodinidae</taxon>
        <taxon>Rotaria</taxon>
    </lineage>
</organism>
<dbReference type="AlphaFoldDB" id="A0A822CBB4"/>
<reference evidence="1" key="1">
    <citation type="submission" date="2021-02" db="EMBL/GenBank/DDBJ databases">
        <authorList>
            <person name="Nowell W R."/>
        </authorList>
    </citation>
    <scope>NUCLEOTIDE SEQUENCE</scope>
</reference>
<evidence type="ECO:0000313" key="1">
    <source>
        <dbReference type="EMBL" id="CAF5039381.1"/>
    </source>
</evidence>
<accession>A0A822CBB4</accession>
<gene>
    <name evidence="1" type="ORF">QYT958_LOCUS41268</name>
</gene>
<protein>
    <submittedName>
        <fullName evidence="1">Uncharacterized protein</fullName>
    </submittedName>
</protein>
<feature type="non-terminal residue" evidence="1">
    <location>
        <position position="1"/>
    </location>
</feature>